<feature type="compositionally biased region" description="Low complexity" evidence="1">
    <location>
        <begin position="69"/>
        <end position="86"/>
    </location>
</feature>
<protein>
    <submittedName>
        <fullName evidence="2">Uncharacterized protein</fullName>
    </submittedName>
</protein>
<feature type="region of interest" description="Disordered" evidence="1">
    <location>
        <begin position="213"/>
        <end position="250"/>
    </location>
</feature>
<keyword evidence="3" id="KW-1185">Reference proteome</keyword>
<accession>A0AA40B9I9</accession>
<organism evidence="2 3">
    <name type="scientific">Lasiosphaeris hirsuta</name>
    <dbReference type="NCBI Taxonomy" id="260670"/>
    <lineage>
        <taxon>Eukaryota</taxon>
        <taxon>Fungi</taxon>
        <taxon>Dikarya</taxon>
        <taxon>Ascomycota</taxon>
        <taxon>Pezizomycotina</taxon>
        <taxon>Sordariomycetes</taxon>
        <taxon>Sordariomycetidae</taxon>
        <taxon>Sordariales</taxon>
        <taxon>Lasiosphaeriaceae</taxon>
        <taxon>Lasiosphaeris</taxon>
    </lineage>
</organism>
<sequence length="370" mass="40835">MARPLPSTAEALAGAERALSDILFVARELRDSQATLRQEIRRFVAGPVDGGSRGTSSDTAMSATNCGHATTPPVRLPPTRRAPPTQAHRRHSREPLPRYSPPGPAAPEPATASNADPSTGMIGGDWSIAPGTLETPSPEYHQWTLPPTPFSPPMQRAISLAEPTPTPSSPPPNYHTALQSDYTHRRKQLQTSWRTWAQNKRAEHRIDYLAWRDTRNPHNNNNNNNQDRPAGPAPTPADSISNPSPNPSLRRRVCRSVARAVMANKAASWWAKTRRWKRERRVYREELEAERRAFYLLQAQELEAEFAARMEAGRLGEPGMSGGRGSRGGGGGGRDGKGRERAVQEWGLLAIRADDFPMPDFGPRPKMPNL</sequence>
<evidence type="ECO:0000313" key="2">
    <source>
        <dbReference type="EMBL" id="KAK0730106.1"/>
    </source>
</evidence>
<dbReference type="AlphaFoldDB" id="A0AA40B9I9"/>
<reference evidence="2" key="1">
    <citation type="submission" date="2023-06" db="EMBL/GenBank/DDBJ databases">
        <title>Genome-scale phylogeny and comparative genomics of the fungal order Sordariales.</title>
        <authorList>
            <consortium name="Lawrence Berkeley National Laboratory"/>
            <person name="Hensen N."/>
            <person name="Bonometti L."/>
            <person name="Westerberg I."/>
            <person name="Brannstrom I.O."/>
            <person name="Guillou S."/>
            <person name="Cros-Aarteil S."/>
            <person name="Calhoun S."/>
            <person name="Haridas S."/>
            <person name="Kuo A."/>
            <person name="Mondo S."/>
            <person name="Pangilinan J."/>
            <person name="Riley R."/>
            <person name="Labutti K."/>
            <person name="Andreopoulos B."/>
            <person name="Lipzen A."/>
            <person name="Chen C."/>
            <person name="Yanf M."/>
            <person name="Daum C."/>
            <person name="Ng V."/>
            <person name="Clum A."/>
            <person name="Steindorff A."/>
            <person name="Ohm R."/>
            <person name="Martin F."/>
            <person name="Silar P."/>
            <person name="Natvig D."/>
            <person name="Lalanne C."/>
            <person name="Gautier V."/>
            <person name="Ament-Velasquez S.L."/>
            <person name="Kruys A."/>
            <person name="Hutchinson M.I."/>
            <person name="Powell A.J."/>
            <person name="Barry K."/>
            <person name="Miller A.N."/>
            <person name="Grigoriev I.V."/>
            <person name="Debuchy R."/>
            <person name="Gladieux P."/>
            <person name="Thoren M.H."/>
            <person name="Johannesson H."/>
        </authorList>
    </citation>
    <scope>NUCLEOTIDE SEQUENCE</scope>
    <source>
        <strain evidence="2">SMH4607-1</strain>
    </source>
</reference>
<feature type="compositionally biased region" description="Polar residues" evidence="1">
    <location>
        <begin position="54"/>
        <end position="68"/>
    </location>
</feature>
<name>A0AA40B9I9_9PEZI</name>
<dbReference type="EMBL" id="JAUKUA010000001">
    <property type="protein sequence ID" value="KAK0730106.1"/>
    <property type="molecule type" value="Genomic_DNA"/>
</dbReference>
<proteinExistence type="predicted"/>
<feature type="region of interest" description="Disordered" evidence="1">
    <location>
        <begin position="41"/>
        <end position="186"/>
    </location>
</feature>
<feature type="compositionally biased region" description="Gly residues" evidence="1">
    <location>
        <begin position="319"/>
        <end position="333"/>
    </location>
</feature>
<feature type="compositionally biased region" description="Pro residues" evidence="1">
    <location>
        <begin position="164"/>
        <end position="173"/>
    </location>
</feature>
<evidence type="ECO:0000313" key="3">
    <source>
        <dbReference type="Proteomes" id="UP001172102"/>
    </source>
</evidence>
<feature type="compositionally biased region" description="Pro residues" evidence="1">
    <location>
        <begin position="98"/>
        <end position="107"/>
    </location>
</feature>
<feature type="region of interest" description="Disordered" evidence="1">
    <location>
        <begin position="314"/>
        <end position="340"/>
    </location>
</feature>
<dbReference type="Proteomes" id="UP001172102">
    <property type="component" value="Unassembled WGS sequence"/>
</dbReference>
<comment type="caution">
    <text evidence="2">The sequence shown here is derived from an EMBL/GenBank/DDBJ whole genome shotgun (WGS) entry which is preliminary data.</text>
</comment>
<gene>
    <name evidence="2" type="ORF">B0H67DRAFT_651795</name>
</gene>
<evidence type="ECO:0000256" key="1">
    <source>
        <dbReference type="SAM" id="MobiDB-lite"/>
    </source>
</evidence>